<feature type="transmembrane region" description="Helical" evidence="1">
    <location>
        <begin position="208"/>
        <end position="232"/>
    </location>
</feature>
<gene>
    <name evidence="2" type="ORF">OIT47_007405</name>
</gene>
<evidence type="ECO:0008006" key="4">
    <source>
        <dbReference type="Google" id="ProtNLM"/>
    </source>
</evidence>
<feature type="transmembrane region" description="Helical" evidence="1">
    <location>
        <begin position="321"/>
        <end position="342"/>
    </location>
</feature>
<feature type="transmembrane region" description="Helical" evidence="1">
    <location>
        <begin position="7"/>
        <end position="27"/>
    </location>
</feature>
<keyword evidence="3" id="KW-1185">Reference proteome</keyword>
<dbReference type="RefSeq" id="WP_199404266.1">
    <property type="nucleotide sequence ID" value="NZ_JAOZFC020000001.1"/>
</dbReference>
<proteinExistence type="predicted"/>
<evidence type="ECO:0000256" key="1">
    <source>
        <dbReference type="SAM" id="Phobius"/>
    </source>
</evidence>
<reference evidence="2" key="1">
    <citation type="submission" date="2023-03" db="EMBL/GenBank/DDBJ databases">
        <title>Comparative genomics of Weissella fermenti BK2, and weissella type species.</title>
        <authorList>
            <person name="Lee J.K."/>
            <person name="Baek J.H."/>
            <person name="Kim J.M."/>
            <person name="Choi D.G."/>
            <person name="Jeon C.O."/>
        </authorList>
    </citation>
    <scope>NUCLEOTIDE SEQUENCE</scope>
    <source>
        <strain evidence="2">BK2</strain>
    </source>
</reference>
<feature type="transmembrane region" description="Helical" evidence="1">
    <location>
        <begin position="162"/>
        <end position="179"/>
    </location>
</feature>
<feature type="transmembrane region" description="Helical" evidence="1">
    <location>
        <begin position="82"/>
        <end position="104"/>
    </location>
</feature>
<protein>
    <recommendedName>
        <fullName evidence="4">Glycosyltransferase RgtA/B/C/D-like domain-containing protein</fullName>
    </recommendedName>
</protein>
<name>A0ABT6D5Y4_9LACO</name>
<evidence type="ECO:0000313" key="3">
    <source>
        <dbReference type="Proteomes" id="UP001146336"/>
    </source>
</evidence>
<accession>A0ABT6D5Y4</accession>
<sequence length="509" mass="56133">MRFVEKVKANILWIGIIVSVALFALYASPLSKGNVWVDTNAMLEVGRAWTHGYMPYRDVFEQRGPLMFFYFFVANLISEHGYIGLFFVEVLNLIGIWVVVTKLLNKVANPIMNKALATFLVATFVLSRAFEYGGSPEEFATFWTLLGILMAYRFLDEARTPQIIRLGVGFGLAIAAVFLIKYTLLGALIGVTLVVGLVGIARRFKKLLLFGGTALGVFAIINGAVLTILHFLGDARAFINVYFVTNMKAYSETVTLSQRLDYFKAAGSGLWESYAVLLIIAVVAVLALIDRKKFDRLSTMVLVASAVAFIITYGVGRFDDYSFLVIVALLMLLILQGAGLALEKRSISMPAVALVTLSVAVVNPFVGKEPYIWTKQVNASKVLGDYISHQPGHKSLIYANFIDDGVERYANVDVAGKFKFFEQTNIPGNKFPDQANGLADAINNAKPDFIAYSLNWGGAKPADLSSRRDILSHISPQVLQNYRLVKVAASYAPTEQSGDHIQMALLERK</sequence>
<dbReference type="Proteomes" id="UP001146336">
    <property type="component" value="Unassembled WGS sequence"/>
</dbReference>
<feature type="transmembrane region" description="Helical" evidence="1">
    <location>
        <begin position="185"/>
        <end position="201"/>
    </location>
</feature>
<comment type="caution">
    <text evidence="2">The sequence shown here is derived from an EMBL/GenBank/DDBJ whole genome shotgun (WGS) entry which is preliminary data.</text>
</comment>
<organism evidence="2 3">
    <name type="scientific">Weissella fermenti</name>
    <dbReference type="NCBI Taxonomy" id="2987699"/>
    <lineage>
        <taxon>Bacteria</taxon>
        <taxon>Bacillati</taxon>
        <taxon>Bacillota</taxon>
        <taxon>Bacilli</taxon>
        <taxon>Lactobacillales</taxon>
        <taxon>Lactobacillaceae</taxon>
        <taxon>Weissella</taxon>
    </lineage>
</organism>
<feature type="transmembrane region" description="Helical" evidence="1">
    <location>
        <begin position="271"/>
        <end position="289"/>
    </location>
</feature>
<feature type="transmembrane region" description="Helical" evidence="1">
    <location>
        <begin position="116"/>
        <end position="133"/>
    </location>
</feature>
<keyword evidence="1" id="KW-1133">Transmembrane helix</keyword>
<feature type="transmembrane region" description="Helical" evidence="1">
    <location>
        <begin position="296"/>
        <end position="315"/>
    </location>
</feature>
<keyword evidence="1" id="KW-0472">Membrane</keyword>
<dbReference type="EMBL" id="JAOZFC020000001">
    <property type="protein sequence ID" value="MDF9300093.1"/>
    <property type="molecule type" value="Genomic_DNA"/>
</dbReference>
<evidence type="ECO:0000313" key="2">
    <source>
        <dbReference type="EMBL" id="MDF9300093.1"/>
    </source>
</evidence>
<feature type="transmembrane region" description="Helical" evidence="1">
    <location>
        <begin position="139"/>
        <end position="155"/>
    </location>
</feature>
<keyword evidence="1" id="KW-0812">Transmembrane</keyword>